<feature type="domain" description="Ig-like" evidence="6">
    <location>
        <begin position="1497"/>
        <end position="1563"/>
    </location>
</feature>
<evidence type="ECO:0000313" key="15">
    <source>
        <dbReference type="EMBL" id="ECB9474169.1"/>
    </source>
</evidence>
<dbReference type="Proteomes" id="UP000467347">
    <property type="component" value="Unassembled WGS sequence"/>
</dbReference>
<evidence type="ECO:0000313" key="30">
    <source>
        <dbReference type="Proteomes" id="UP000389283"/>
    </source>
</evidence>
<feature type="domain" description="SD-repeat containing protein B" evidence="7">
    <location>
        <begin position="1074"/>
        <end position="1173"/>
    </location>
</feature>
<feature type="transmembrane region" description="Helical" evidence="5">
    <location>
        <begin position="2006"/>
        <end position="2025"/>
    </location>
</feature>
<feature type="compositionally biased region" description="Basic and acidic residues" evidence="4">
    <location>
        <begin position="130"/>
        <end position="146"/>
    </location>
</feature>
<evidence type="ECO:0000313" key="12">
    <source>
        <dbReference type="EMBL" id="EAG4329763.1"/>
    </source>
</evidence>
<keyword evidence="2" id="KW-0964">Secreted</keyword>
<dbReference type="GO" id="GO:0005576">
    <property type="term" value="C:extracellular region"/>
    <property type="evidence" value="ECO:0007669"/>
    <property type="project" value="UniProtKB-SubCell"/>
</dbReference>
<dbReference type="EMBL" id="DAAJCS010000009">
    <property type="protein sequence ID" value="HAC0013697.1"/>
    <property type="molecule type" value="Genomic_DNA"/>
</dbReference>
<dbReference type="Proteomes" id="UP000455569">
    <property type="component" value="Unassembled WGS sequence"/>
</dbReference>
<feature type="domain" description="Ig-like" evidence="6">
    <location>
        <begin position="1718"/>
        <end position="1786"/>
    </location>
</feature>
<evidence type="ECO:0000313" key="8">
    <source>
        <dbReference type="EMBL" id="EAC4551142.1"/>
    </source>
</evidence>
<evidence type="ECO:0000313" key="39">
    <source>
        <dbReference type="Proteomes" id="UP000841146"/>
    </source>
</evidence>
<dbReference type="Proteomes" id="UP000844415">
    <property type="component" value="Unassembled WGS sequence"/>
</dbReference>
<evidence type="ECO:0000256" key="3">
    <source>
        <dbReference type="ARBA" id="ARBA00022729"/>
    </source>
</evidence>
<reference evidence="23" key="5">
    <citation type="submission" date="2020-01" db="EMBL/GenBank/DDBJ databases">
        <authorList>
            <consortium name="NCBI Pathogen Detection Project"/>
        </authorList>
    </citation>
    <scope>NUCLEOTIDE SEQUENCE</scope>
    <source>
        <strain evidence="22">CFIAFB20100120</strain>
        <strain evidence="24">CFIAFB20170037</strain>
        <strain evidence="23">CFIAFB20170045</strain>
    </source>
</reference>
<dbReference type="EMBL" id="AAAMZD010000001">
    <property type="protein sequence ID" value="EAD3791553.1"/>
    <property type="molecule type" value="Genomic_DNA"/>
</dbReference>
<evidence type="ECO:0000313" key="28">
    <source>
        <dbReference type="Proteomes" id="UP000364988"/>
    </source>
</evidence>
<evidence type="ECO:0000313" key="38">
    <source>
        <dbReference type="Proteomes" id="UP000566721"/>
    </source>
</evidence>
<feature type="domain" description="Ig-like" evidence="6">
    <location>
        <begin position="1645"/>
        <end position="1711"/>
    </location>
</feature>
<evidence type="ECO:0000313" key="11">
    <source>
        <dbReference type="EMBL" id="EAG2085877.1"/>
    </source>
</evidence>
<evidence type="ECO:0000313" key="37">
    <source>
        <dbReference type="Proteomes" id="UP000540117"/>
    </source>
</evidence>
<dbReference type="EMBL" id="AACKDQ010000003">
    <property type="protein sequence ID" value="EAK9315827.1"/>
    <property type="molecule type" value="Genomic_DNA"/>
</dbReference>
<evidence type="ECO:0000313" key="20">
    <source>
        <dbReference type="EMBL" id="EDN9835400.1"/>
    </source>
</evidence>
<evidence type="ECO:0000313" key="9">
    <source>
        <dbReference type="EMBL" id="EAD3791553.1"/>
    </source>
</evidence>
<dbReference type="RefSeq" id="WP_023550387.1">
    <property type="nucleotide sequence ID" value="NC_021824.1"/>
</dbReference>
<comment type="subcellular location">
    <subcellularLocation>
        <location evidence="1">Secreted</location>
    </subcellularLocation>
</comment>
<dbReference type="EMBL" id="AAIAJJ010000005">
    <property type="protein sequence ID" value="ECC1557481.1"/>
    <property type="molecule type" value="Genomic_DNA"/>
</dbReference>
<evidence type="ECO:0000259" key="7">
    <source>
        <dbReference type="Pfam" id="PF17210"/>
    </source>
</evidence>
<evidence type="ECO:0000313" key="19">
    <source>
        <dbReference type="EMBL" id="EDN7713899.1"/>
    </source>
</evidence>
<dbReference type="NCBIfam" id="TIGR01167">
    <property type="entry name" value="LPXTG_anchor"/>
    <property type="match status" value="1"/>
</dbReference>
<evidence type="ECO:0000313" key="21">
    <source>
        <dbReference type="EMBL" id="EDP8513366.1"/>
    </source>
</evidence>
<evidence type="ECO:0000256" key="2">
    <source>
        <dbReference type="ARBA" id="ARBA00022525"/>
    </source>
</evidence>
<evidence type="ECO:0000259" key="6">
    <source>
        <dbReference type="Pfam" id="PF07523"/>
    </source>
</evidence>
<evidence type="ECO:0000313" key="31">
    <source>
        <dbReference type="Proteomes" id="UP000398321"/>
    </source>
</evidence>
<dbReference type="InterPro" id="IPR022038">
    <property type="entry name" value="Ig-like_bact"/>
</dbReference>
<feature type="domain" description="Ig-like" evidence="6">
    <location>
        <begin position="1794"/>
        <end position="1859"/>
    </location>
</feature>
<dbReference type="Proteomes" id="UP000423131">
    <property type="component" value="Unassembled WGS sequence"/>
</dbReference>
<evidence type="ECO:0000313" key="40">
    <source>
        <dbReference type="Proteomes" id="UP000844415"/>
    </source>
</evidence>
<feature type="domain" description="Ig-like" evidence="6">
    <location>
        <begin position="1571"/>
        <end position="1638"/>
    </location>
</feature>
<evidence type="ECO:0000313" key="14">
    <source>
        <dbReference type="EMBL" id="EAK9315827.1"/>
    </source>
</evidence>
<evidence type="ECO:0000313" key="25">
    <source>
        <dbReference type="Proteomes" id="UP000337746"/>
    </source>
</evidence>
<evidence type="ECO:0000256" key="4">
    <source>
        <dbReference type="SAM" id="MobiDB-lite"/>
    </source>
</evidence>
<dbReference type="Proteomes" id="UP000398321">
    <property type="component" value="Unassembled WGS sequence"/>
</dbReference>
<keyword evidence="5" id="KW-0472">Membrane</keyword>
<dbReference type="EMBL" id="AANDSR010000001">
    <property type="protein sequence ID" value="EDN9835400.1"/>
    <property type="molecule type" value="Genomic_DNA"/>
</dbReference>
<evidence type="ECO:0000313" key="18">
    <source>
        <dbReference type="EMBL" id="ECY6543451.1"/>
    </source>
</evidence>
<dbReference type="Proteomes" id="UP000841146">
    <property type="component" value="Unassembled WGS sequence"/>
</dbReference>
<dbReference type="Pfam" id="PF07523">
    <property type="entry name" value="Big_3"/>
    <property type="match status" value="7"/>
</dbReference>
<dbReference type="EMBL" id="AANCRK010000001">
    <property type="protein sequence ID" value="EDN7713899.1"/>
    <property type="molecule type" value="Genomic_DNA"/>
</dbReference>
<evidence type="ECO:0000313" key="34">
    <source>
        <dbReference type="Proteomes" id="UP000455569"/>
    </source>
</evidence>
<evidence type="ECO:0000313" key="32">
    <source>
        <dbReference type="Proteomes" id="UP000410967"/>
    </source>
</evidence>
<evidence type="ECO:0000313" key="22">
    <source>
        <dbReference type="EMBL" id="HAB8556561.1"/>
    </source>
</evidence>
<dbReference type="Proteomes" id="UP000339309">
    <property type="component" value="Unassembled WGS sequence"/>
</dbReference>
<gene>
    <name evidence="8" type="ORF">ABZ57_01450</name>
    <name evidence="11" type="ORF">BCZ21_01295</name>
    <name evidence="12" type="ORF">CAV64_00655</name>
    <name evidence="13" type="ORF">DCT16_01860</name>
    <name evidence="10" type="ORF">EXZ73_09820</name>
    <name evidence="18" type="ORF">F6436_03825</name>
    <name evidence="14" type="ORF">FA835_01760</name>
    <name evidence="16" type="ORF">FLQ97_01940</name>
    <name evidence="15" type="ORF">FLR03_10830</name>
    <name evidence="17" type="ORF">FNX40_11790</name>
    <name evidence="21" type="ORF">G3O21_000765</name>
    <name evidence="20" type="ORF">GJW51_01825</name>
    <name evidence="19" type="ORF">GQG13_02035</name>
    <name evidence="22" type="ORF">GYS09_04545</name>
    <name evidence="23" type="ORF">GYX23_11930</name>
    <name evidence="24" type="ORF">GYY14_01305</name>
    <name evidence="9" type="ORF">UI29_02055</name>
</gene>
<evidence type="ECO:0000313" key="16">
    <source>
        <dbReference type="EMBL" id="ECB9512487.1"/>
    </source>
</evidence>
<dbReference type="Proteomes" id="UP000842809">
    <property type="component" value="Unassembled WGS sequence"/>
</dbReference>
<reference evidence="10 29" key="3">
    <citation type="submission" date="2019-02" db="EMBL/GenBank/DDBJ databases">
        <authorList>
            <consortium name="GenomeTrakr: Next Generation Sequencing Network for Food Pathogen Tracability"/>
        </authorList>
    </citation>
    <scope>NUCLEOTIDE SEQUENCE [LARGE SCALE GENOMIC DNA]</scope>
    <source>
        <strain evidence="19 34">CFSAN102901</strain>
        <strain evidence="15 33">FDA00014336</strain>
        <strain evidence="17 30">FDA00014370</strain>
        <strain evidence="16 31">FDA00014392</strain>
        <strain evidence="21">FDA00015054</strain>
        <strain evidence="12 37">FDA1005580-S054-001</strain>
        <strain evidence="36">FDA1090798-S029-001</strain>
        <strain evidence="13 38">FLAG-38921</strain>
        <strain evidence="11 25">FLAG-54356</strain>
        <strain evidence="10 29">FSIS31901579</strain>
        <strain evidence="20 35">OSF101448</strain>
        <strain evidence="9 27">VA-WGS-00405</strain>
    </source>
</reference>
<organism evidence="23 39">
    <name type="scientific">Listeria monocytogenes</name>
    <dbReference type="NCBI Taxonomy" id="1639"/>
    <lineage>
        <taxon>Bacteria</taxon>
        <taxon>Bacillati</taxon>
        <taxon>Bacillota</taxon>
        <taxon>Bacilli</taxon>
        <taxon>Bacillales</taxon>
        <taxon>Listeriaceae</taxon>
        <taxon>Listeria</taxon>
    </lineage>
</organism>
<dbReference type="EMBL" id="AALEDS010000002">
    <property type="protein sequence ID" value="ECY6543451.1"/>
    <property type="molecule type" value="Genomic_DNA"/>
</dbReference>
<evidence type="ECO:0000256" key="5">
    <source>
        <dbReference type="SAM" id="Phobius"/>
    </source>
</evidence>
<dbReference type="Pfam" id="PF17210">
    <property type="entry name" value="SdrD_B"/>
    <property type="match status" value="1"/>
</dbReference>
<dbReference type="Proteomes" id="UP000345329">
    <property type="component" value="Unassembled WGS sequence"/>
</dbReference>
<feature type="region of interest" description="Disordered" evidence="4">
    <location>
        <begin position="1954"/>
        <end position="1977"/>
    </location>
</feature>
<feature type="region of interest" description="Disordered" evidence="4">
    <location>
        <begin position="126"/>
        <end position="160"/>
    </location>
</feature>
<feature type="domain" description="Ig-like" evidence="6">
    <location>
        <begin position="1866"/>
        <end position="1929"/>
    </location>
</feature>
<dbReference type="EMBL" id="AAAIKW010000001">
    <property type="protein sequence ID" value="EAC4551142.1"/>
    <property type="molecule type" value="Genomic_DNA"/>
</dbReference>
<reference evidence="39 40" key="1">
    <citation type="journal article" date="2018" name="Genome Biol.">
        <title>SKESA: strategic k-mer extension for scrupulous assemblies.</title>
        <authorList>
            <person name="Souvorov A."/>
            <person name="Agarwala R."/>
            <person name="Lipman D.J."/>
        </authorList>
    </citation>
    <scope>NUCLEOTIDE SEQUENCE [LARGE SCALE GENOMIC DNA]</scope>
    <source>
        <strain evidence="22 40">CFIAFB20100120</strain>
        <strain evidence="24">CFIAFB20170037</strain>
        <strain evidence="23 39">CFIAFB20170045</strain>
    </source>
</reference>
<dbReference type="Proteomes" id="UP000337746">
    <property type="component" value="Unassembled WGS sequence"/>
</dbReference>
<dbReference type="EMBL" id="AAHZFN010000013">
    <property type="protein sequence ID" value="ECB9474169.1"/>
    <property type="molecule type" value="Genomic_DNA"/>
</dbReference>
<evidence type="ECO:0000313" key="35">
    <source>
        <dbReference type="Proteomes" id="UP000467347"/>
    </source>
</evidence>
<proteinExistence type="predicted"/>
<dbReference type="Proteomes" id="UP000566721">
    <property type="component" value="Unassembled WGS sequence"/>
</dbReference>
<dbReference type="EMBL" id="AABBYJ010000001">
    <property type="protein sequence ID" value="EAG4329763.1"/>
    <property type="molecule type" value="Genomic_DNA"/>
</dbReference>
<dbReference type="Proteomes" id="UP000376505">
    <property type="component" value="Unassembled WGS sequence"/>
</dbReference>
<dbReference type="InterPro" id="IPR033764">
    <property type="entry name" value="Sdr_B"/>
</dbReference>
<name>A0A465W2R0_LISMN</name>
<evidence type="ECO:0000313" key="29">
    <source>
        <dbReference type="Proteomes" id="UP000376505"/>
    </source>
</evidence>
<dbReference type="EMBL" id="AANPAU010000002">
    <property type="protein sequence ID" value="EDP8513366.1"/>
    <property type="molecule type" value="Genomic_DNA"/>
</dbReference>
<dbReference type="EMBL" id="AABCVX010000001">
    <property type="protein sequence ID" value="EAG6168130.1"/>
    <property type="molecule type" value="Genomic_DNA"/>
</dbReference>
<evidence type="ECO:0000313" key="10">
    <source>
        <dbReference type="EMBL" id="EAD5774584.1"/>
    </source>
</evidence>
<dbReference type="EMBL" id="DAAIJL010000003">
    <property type="protein sequence ID" value="HAB8556561.1"/>
    <property type="molecule type" value="Genomic_DNA"/>
</dbReference>
<dbReference type="Proteomes" id="UP000410967">
    <property type="component" value="Unassembled WGS sequence"/>
</dbReference>
<dbReference type="Gene3D" id="2.60.40.10">
    <property type="entry name" value="Immunoglobulins"/>
    <property type="match status" value="7"/>
</dbReference>
<dbReference type="Proteomes" id="UP000364988">
    <property type="component" value="Unassembled WGS sequence"/>
</dbReference>
<reference evidence="14 32" key="4">
    <citation type="submission" date="2019-04" db="EMBL/GenBank/DDBJ databases">
        <authorList>
            <consortium name="GenomeTrakr network: Whole genome sequencing for foodborne pathogen traceback"/>
        </authorList>
    </citation>
    <scope>NUCLEOTIDE SEQUENCE [LARGE SCALE GENOMIC DNA]</scope>
    <source>
        <strain evidence="18 28">FLAG-55987</strain>
        <strain evidence="14 32">PHLUSALM00088</strain>
    </source>
</reference>
<dbReference type="Proteomes" id="UP000540117">
    <property type="component" value="Unassembled WGS sequence"/>
</dbReference>
<evidence type="ECO:0000313" key="24">
    <source>
        <dbReference type="EMBL" id="HAC0273998.1"/>
    </source>
</evidence>
<comment type="caution">
    <text evidence="23">The sequence shown here is derived from an EMBL/GenBank/DDBJ whole genome shotgun (WGS) entry which is preliminary data.</text>
</comment>
<dbReference type="EMBL" id="AAHZFY010000002">
    <property type="protein sequence ID" value="ECB9512487.1"/>
    <property type="molecule type" value="Genomic_DNA"/>
</dbReference>
<evidence type="ECO:0000256" key="1">
    <source>
        <dbReference type="ARBA" id="ARBA00004613"/>
    </source>
</evidence>
<feature type="domain" description="Ig-like" evidence="6">
    <location>
        <begin position="1423"/>
        <end position="1490"/>
    </location>
</feature>
<evidence type="ECO:0000313" key="36">
    <source>
        <dbReference type="Proteomes" id="UP000478704"/>
    </source>
</evidence>
<evidence type="ECO:0000313" key="17">
    <source>
        <dbReference type="EMBL" id="ECC1557481.1"/>
    </source>
</evidence>
<dbReference type="Proteomes" id="UP000478704">
    <property type="component" value="Unassembled WGS sequence"/>
</dbReference>
<evidence type="ECO:0000313" key="26">
    <source>
        <dbReference type="Proteomes" id="UP000339309"/>
    </source>
</evidence>
<dbReference type="EMBL" id="AABAWE010000001">
    <property type="protein sequence ID" value="EAG2085877.1"/>
    <property type="molecule type" value="Genomic_DNA"/>
</dbReference>
<reference evidence="8 26" key="2">
    <citation type="submission" date="2018-06" db="EMBL/GenBank/DDBJ databases">
        <authorList>
            <consortium name="PulseNet: The National Subtyping Network for Foodborne Disease Surveillance"/>
            <person name="Tarr C.L."/>
            <person name="Trees E."/>
            <person name="Katz L.S."/>
            <person name="Carleton-Romer H.A."/>
            <person name="Stroika S."/>
            <person name="Kucerova Z."/>
            <person name="Roache K.F."/>
            <person name="Sabol A.L."/>
            <person name="Besser J."/>
            <person name="Gerner-Smidt P."/>
        </authorList>
    </citation>
    <scope>NUCLEOTIDE SEQUENCE [LARGE SCALE GENOMIC DNA]</scope>
    <source>
        <strain evidence="8 26">2015L-6227</strain>
    </source>
</reference>
<feature type="compositionally biased region" description="Basic and acidic residues" evidence="4">
    <location>
        <begin position="1964"/>
        <end position="1977"/>
    </location>
</feature>
<dbReference type="EMBL" id="DAAJFY010000001">
    <property type="protein sequence ID" value="HAC0273998.1"/>
    <property type="molecule type" value="Genomic_DNA"/>
</dbReference>
<dbReference type="InterPro" id="IPR013783">
    <property type="entry name" value="Ig-like_fold"/>
</dbReference>
<evidence type="ECO:0000313" key="33">
    <source>
        <dbReference type="Proteomes" id="UP000423131"/>
    </source>
</evidence>
<evidence type="ECO:0000313" key="23">
    <source>
        <dbReference type="EMBL" id="HAC0013697.1"/>
    </source>
</evidence>
<evidence type="ECO:0000313" key="27">
    <source>
        <dbReference type="Proteomes" id="UP000345329"/>
    </source>
</evidence>
<evidence type="ECO:0000313" key="13">
    <source>
        <dbReference type="EMBL" id="EAG6168130.1"/>
    </source>
</evidence>
<dbReference type="Proteomes" id="UP000389283">
    <property type="component" value="Unassembled WGS sequence"/>
</dbReference>
<keyword evidence="5" id="KW-1133">Transmembrane helix</keyword>
<sequence>MIKATRARHYLVLLMAFFLVLGQLNLTALKVFAKENGNDELTYEVQSKLAEDKKSADLTIKVTPKNDQVKILTIETPDGEKKEGQEVSYKAEKNGTTNFLINYQDASEEKAETKKYTASYEVNDIVSDDEANKDNTTEKVTEKEADNIQPPSTKDSNKNLKSLKAGQTTVDLKIPDYDQIAWANGDIKEVTATVNFGDNTSTGKKVNFTLPDGMRFVSLPVPSNYQAGSNVDKGVLSHLGASDPLGIAITSVKVPDKEKAYNQATFGTVSYELSPGTEKASFTFSVRVDAAKYYGAVDLATPIKTEIFMGETTSPVASAEQAIHAEGNKVVGYTNQDHVKTMFRTWYSNQRLTEVLASTDTTDSYNYTKSYSVVNGLNNLDNRGSAYYLAKNIEMTLYYPEGMEFVNVVNHGGTPLTDNSNLTITNYPSENKVVVDCKQLNFNSANNSIYGVKYKVPKGTPVGTYSTAKAPHAVITTYDGEVFETDALTNNTNDLTTLAPLDTCKVVDTSNNKMNLFSANGTINPDNETWAGSIQIDNKRTSGVKKNQMYHIEFDPNWEAYMVNIPFDSTISENKITDVQYKTNLNDTFRTYEGALTKNNNQMYRLDANAVELQEGEYFTEVKANVGDFSPGYQNTEASATYRWNSTVSYGKVKPGITSVQYKGSIWDADDEAETKSSATSTYSVLNTESTAANGTAAFYDKAGNVVKTASPGETIKTKATLLLSDYPYGTRTVLNNPEVYLRALEGTKVLPSSIKLTDQDGKDVNFSIQQETANNGDKVYVLKTTDVSVGAFTGYPAKSKFLNISYDTTFDVTLAKSINMDAQEVLAWGGPNVASAIANNNFSDVGLDVNKNGKDNEKLLSVNSSTLSVPKQDTVAVETFLSIAGEGEKAAYTEGDDSTVSYFTPGTDAEYTVQITNASNGEATTFELYIPIPKTGQNFGEKFQSEAFKWDMKLNSALAINDEQKNQFEVSYATQANENNYDSTSIYTETVSDYEKVNMVRIKVKTQINAGEAQTFKVPLKVDETFDSATEGNKIGERDVYNPFYRVITNTFSGSLSGTKVGAELVIGEVSGTLFNDKDVNGIYEKAKGDEPLANETVELYKWNDATSNYEPAKKAGENVTTKTNSDGRYSFDYNSGVGYGNYAVKFPDKAGYQFTLKNVGKDVTLDSDVPYSGAEKGWNKEIDPTQPNAQYINAGYYAYNPTQDLKVNLNEKQVQMGRSLEITLPKVASTTGQAAEDTIEPSFFKNIKAATNGYKWTVADTNVATVQTLADGSAAVVGVSTNNKTIDVTDLTITIQDIFGTEQSSTAPVYVTGTEGQVAQQDGYTMGATDFSMEYKEATELTKAQALTLAKTAAFEEVKDGVNSSAEDRLDSVQVSQTQLDAIKNGSNQGSVYPLTYSITKDSKTVSVTIQVTVAKDLTAVNAHDSTIYIGDAWEAKDNFDSATNKEGATDIAFSDVTVTGSVNTAVAGVYPVTYTYNGVSKKINVTVKAIKTAVNAHDSTIYTGDTWNARDNFDSALDKDGNSVAFADVTVTGSVNTNETGTNTITYSYDGVSQTITVTVVENKEGISAHDSTIYAGESWNAKDNFDSAFDKDGNAVDLEDVTVTEKPTVDTTKAGAYEVTYKYGKVSKKITLTVKAKLTAVNAHDSAIYIGDTWSAEDNFDSALDKDGNSVAFADVEVKGTVDTDKAGTYPVTYSYDGVSKTINIQVKDILTAVNAHDSEIYIGDNWNAKDNFDSAQDKDGNTVNWNEINVSENPAVDLETVGVYQVTYSYGGVSKTINLTVHPRKTSLEVHDSTMYTGDKWKAEDNFDNATDKKGDQIPFKDVTVTGQVDSKTAGTYEISYIYDGLKKVARITVIKNQAQITVKDSVIPYGGKWEAEANFIGATNRDGVAIPFSKIKVDGTVDVNKAGTYKVIYTYDPNEGTADAGKKQLSVTANIQVEAEFVKPIKPIKPIKPVDPSKPTDPKKPSTEKTPLKVVDNKQHTATYEAAKPLPKTGDQTNNWVIWTGICLLSMSMLLWVVMRGRKKKYQ</sequence>
<keyword evidence="3" id="KW-0732">Signal</keyword>
<dbReference type="EMBL" id="AAANYN010000013">
    <property type="protein sequence ID" value="EAD5774584.1"/>
    <property type="molecule type" value="Genomic_DNA"/>
</dbReference>
<dbReference type="SUPFAM" id="SSF117074">
    <property type="entry name" value="Hypothetical protein PA1324"/>
    <property type="match status" value="1"/>
</dbReference>
<accession>A0A465W2R0</accession>
<keyword evidence="5" id="KW-0812">Transmembrane</keyword>
<protein>
    <submittedName>
        <fullName evidence="23">LPXTG cell wall anchor domain-containing protein</fullName>
    </submittedName>
</protein>